<dbReference type="FunFam" id="3.40.50.720:FF:000094">
    <property type="entry name" value="Bifunctional protein FolD"/>
    <property type="match status" value="1"/>
</dbReference>
<dbReference type="PANTHER" id="PTHR48099">
    <property type="entry name" value="C-1-TETRAHYDROFOLATE SYNTHASE, CYTOPLASMIC-RELATED"/>
    <property type="match status" value="1"/>
</dbReference>
<dbReference type="Proteomes" id="UP000769766">
    <property type="component" value="Unassembled WGS sequence"/>
</dbReference>
<dbReference type="InterPro" id="IPR036291">
    <property type="entry name" value="NAD(P)-bd_dom_sf"/>
</dbReference>
<accession>A0A932CQL6</accession>
<keyword evidence="3 12" id="KW-0554">One-carbon metabolism</keyword>
<evidence type="ECO:0000256" key="6">
    <source>
        <dbReference type="ARBA" id="ARBA00022801"/>
    </source>
</evidence>
<name>A0A932CQL6_UNCTE</name>
<gene>
    <name evidence="12 15" type="primary">folD</name>
    <name evidence="15" type="ORF">HYY20_12780</name>
</gene>
<dbReference type="GO" id="GO:0035999">
    <property type="term" value="P:tetrahydrofolate interconversion"/>
    <property type="evidence" value="ECO:0007669"/>
    <property type="project" value="UniProtKB-UniRule"/>
</dbReference>
<dbReference type="CDD" id="cd01080">
    <property type="entry name" value="NAD_bind_m-THF_DH_Cyclohyd"/>
    <property type="match status" value="1"/>
</dbReference>
<sequence>MKILYGKGIAQEVQQEIRGEIELLRGPVGQPPGLAVLLVGEDPASRAYVRNKQRACEEVGIRSFCDFLPQDISEELLLRQISSLNEDPGIHGILVQLPLPEHIRESKVIETISPEKDVDGFHPYNVARLFSSNPTLIPCTPRGILELLDRNQIELSGQRVVIIGSSYIVGKPLALLLLNRGAFVTLCHKYTRDLAGVAREGDILVTAVGLRGLVTAEMVKEGAVVIDVGISFVEGRTVGDVDFEGVARVAAAVTPVPGGVGPLTVTMLLKNTLLAYKLQHGIGDSVSCLPGTSSPACESREAR</sequence>
<dbReference type="Gene3D" id="3.40.50.10860">
    <property type="entry name" value="Leucine Dehydrogenase, chain A, domain 1"/>
    <property type="match status" value="1"/>
</dbReference>
<dbReference type="SUPFAM" id="SSF51735">
    <property type="entry name" value="NAD(P)-binding Rossmann-fold domains"/>
    <property type="match status" value="1"/>
</dbReference>
<keyword evidence="4 12" id="KW-0028">Amino-acid biosynthesis</keyword>
<comment type="caution">
    <text evidence="12">Lacks conserved residue(s) required for the propagation of feature annotation.</text>
</comment>
<evidence type="ECO:0000313" key="15">
    <source>
        <dbReference type="EMBL" id="MBI2877745.1"/>
    </source>
</evidence>
<dbReference type="NCBIfam" id="NF010783">
    <property type="entry name" value="PRK14186.1"/>
    <property type="match status" value="1"/>
</dbReference>
<dbReference type="Gene3D" id="3.40.50.720">
    <property type="entry name" value="NAD(P)-binding Rossmann-like Domain"/>
    <property type="match status" value="1"/>
</dbReference>
<evidence type="ECO:0000256" key="1">
    <source>
        <dbReference type="ARBA" id="ARBA00004777"/>
    </source>
</evidence>
<feature type="binding site" evidence="12">
    <location>
        <begin position="164"/>
        <end position="166"/>
    </location>
    <ligand>
        <name>NADP(+)</name>
        <dbReference type="ChEBI" id="CHEBI:58349"/>
    </ligand>
</feature>
<dbReference type="GO" id="GO:0004488">
    <property type="term" value="F:methylenetetrahydrofolate dehydrogenase (NADP+) activity"/>
    <property type="evidence" value="ECO:0007669"/>
    <property type="project" value="UniProtKB-UniRule"/>
</dbReference>
<evidence type="ECO:0000259" key="14">
    <source>
        <dbReference type="Pfam" id="PF02882"/>
    </source>
</evidence>
<feature type="binding site" evidence="12">
    <location>
        <position position="230"/>
    </location>
    <ligand>
        <name>NADP(+)</name>
        <dbReference type="ChEBI" id="CHEBI:58349"/>
    </ligand>
</feature>
<evidence type="ECO:0000313" key="16">
    <source>
        <dbReference type="Proteomes" id="UP000769766"/>
    </source>
</evidence>
<reference evidence="15" key="1">
    <citation type="submission" date="2020-07" db="EMBL/GenBank/DDBJ databases">
        <title>Huge and variable diversity of episymbiotic CPR bacteria and DPANN archaea in groundwater ecosystems.</title>
        <authorList>
            <person name="He C.Y."/>
            <person name="Keren R."/>
            <person name="Whittaker M."/>
            <person name="Farag I.F."/>
            <person name="Doudna J."/>
            <person name="Cate J.H.D."/>
            <person name="Banfield J.F."/>
        </authorList>
    </citation>
    <scope>NUCLEOTIDE SEQUENCE</scope>
    <source>
        <strain evidence="15">NC_groundwater_672_Ag_B-0.1um_62_36</strain>
    </source>
</reference>
<keyword evidence="8 12" id="KW-0560">Oxidoreductase</keyword>
<dbReference type="InterPro" id="IPR020631">
    <property type="entry name" value="THF_DH/CycHdrlase_NAD-bd_dom"/>
</dbReference>
<dbReference type="PANTHER" id="PTHR48099:SF5">
    <property type="entry name" value="C-1-TETRAHYDROFOLATE SYNTHASE, CYTOPLASMIC"/>
    <property type="match status" value="1"/>
</dbReference>
<dbReference type="HAMAP" id="MF_01576">
    <property type="entry name" value="THF_DHG_CYH"/>
    <property type="match status" value="1"/>
</dbReference>
<dbReference type="EC" id="1.5.1.5" evidence="12"/>
<dbReference type="InterPro" id="IPR000672">
    <property type="entry name" value="THF_DH/CycHdrlase"/>
</dbReference>
<keyword evidence="6 12" id="KW-0378">Hydrolase</keyword>
<dbReference type="GO" id="GO:0009086">
    <property type="term" value="P:methionine biosynthetic process"/>
    <property type="evidence" value="ECO:0007669"/>
    <property type="project" value="UniProtKB-KW"/>
</dbReference>
<keyword evidence="11 12" id="KW-0511">Multifunctional enzyme</keyword>
<dbReference type="InterPro" id="IPR020630">
    <property type="entry name" value="THF_DH/CycHdrlase_cat_dom"/>
</dbReference>
<comment type="caution">
    <text evidence="15">The sequence shown here is derived from an EMBL/GenBank/DDBJ whole genome shotgun (WGS) entry which is preliminary data.</text>
</comment>
<evidence type="ECO:0000256" key="11">
    <source>
        <dbReference type="ARBA" id="ARBA00023268"/>
    </source>
</evidence>
<dbReference type="EC" id="3.5.4.9" evidence="12"/>
<evidence type="ECO:0000256" key="3">
    <source>
        <dbReference type="ARBA" id="ARBA00022563"/>
    </source>
</evidence>
<keyword evidence="7 12" id="KW-0521">NADP</keyword>
<evidence type="ECO:0000256" key="5">
    <source>
        <dbReference type="ARBA" id="ARBA00022755"/>
    </source>
</evidence>
<keyword evidence="10 12" id="KW-0486">Methionine biosynthesis</keyword>
<feature type="domain" description="Tetrahydrofolate dehydrogenase/cyclohydrolase NAD(P)-binding" evidence="14">
    <location>
        <begin position="138"/>
        <end position="279"/>
    </location>
</feature>
<keyword evidence="5 12" id="KW-0658">Purine biosynthesis</keyword>
<evidence type="ECO:0000256" key="2">
    <source>
        <dbReference type="ARBA" id="ARBA00011738"/>
    </source>
</evidence>
<evidence type="ECO:0000256" key="4">
    <source>
        <dbReference type="ARBA" id="ARBA00022605"/>
    </source>
</evidence>
<dbReference type="Pfam" id="PF02882">
    <property type="entry name" value="THF_DHG_CYH_C"/>
    <property type="match status" value="1"/>
</dbReference>
<evidence type="ECO:0000259" key="13">
    <source>
        <dbReference type="Pfam" id="PF00763"/>
    </source>
</evidence>
<dbReference type="GO" id="GO:0004477">
    <property type="term" value="F:methenyltetrahydrofolate cyclohydrolase activity"/>
    <property type="evidence" value="ECO:0007669"/>
    <property type="project" value="UniProtKB-UniRule"/>
</dbReference>
<comment type="catalytic activity">
    <reaction evidence="12">
        <text>(6R)-5,10-methylene-5,6,7,8-tetrahydrofolate + NADP(+) = (6R)-5,10-methenyltetrahydrofolate + NADPH</text>
        <dbReference type="Rhea" id="RHEA:22812"/>
        <dbReference type="ChEBI" id="CHEBI:15636"/>
        <dbReference type="ChEBI" id="CHEBI:57455"/>
        <dbReference type="ChEBI" id="CHEBI:57783"/>
        <dbReference type="ChEBI" id="CHEBI:58349"/>
        <dbReference type="EC" id="1.5.1.5"/>
    </reaction>
</comment>
<proteinExistence type="inferred from homology"/>
<dbReference type="AlphaFoldDB" id="A0A932CQL6"/>
<comment type="subunit">
    <text evidence="2 12">Homodimer.</text>
</comment>
<dbReference type="InterPro" id="IPR046346">
    <property type="entry name" value="Aminoacid_DH-like_N_sf"/>
</dbReference>
<dbReference type="EMBL" id="JACPRF010000387">
    <property type="protein sequence ID" value="MBI2877745.1"/>
    <property type="molecule type" value="Genomic_DNA"/>
</dbReference>
<comment type="pathway">
    <text evidence="1 12">One-carbon metabolism; tetrahydrofolate interconversion.</text>
</comment>
<keyword evidence="9 12" id="KW-0368">Histidine biosynthesis</keyword>
<comment type="similarity">
    <text evidence="12">Belongs to the tetrahydrofolate dehydrogenase/cyclohydrolase family.</text>
</comment>
<evidence type="ECO:0000256" key="12">
    <source>
        <dbReference type="HAMAP-Rule" id="MF_01576"/>
    </source>
</evidence>
<dbReference type="GO" id="GO:0006164">
    <property type="term" value="P:purine nucleotide biosynthetic process"/>
    <property type="evidence" value="ECO:0007669"/>
    <property type="project" value="UniProtKB-KW"/>
</dbReference>
<evidence type="ECO:0000256" key="8">
    <source>
        <dbReference type="ARBA" id="ARBA00023002"/>
    </source>
</evidence>
<comment type="catalytic activity">
    <reaction evidence="12">
        <text>(6R)-5,10-methenyltetrahydrofolate + H2O = (6R)-10-formyltetrahydrofolate + H(+)</text>
        <dbReference type="Rhea" id="RHEA:23700"/>
        <dbReference type="ChEBI" id="CHEBI:15377"/>
        <dbReference type="ChEBI" id="CHEBI:15378"/>
        <dbReference type="ChEBI" id="CHEBI:57455"/>
        <dbReference type="ChEBI" id="CHEBI:195366"/>
        <dbReference type="EC" id="3.5.4.9"/>
    </reaction>
</comment>
<dbReference type="Pfam" id="PF00763">
    <property type="entry name" value="THF_DHG_CYH"/>
    <property type="match status" value="1"/>
</dbReference>
<dbReference type="FunFam" id="3.40.50.10860:FF:000005">
    <property type="entry name" value="C-1-tetrahydrofolate synthase, cytoplasmic, putative"/>
    <property type="match status" value="1"/>
</dbReference>
<organism evidence="15 16">
    <name type="scientific">Tectimicrobiota bacterium</name>
    <dbReference type="NCBI Taxonomy" id="2528274"/>
    <lineage>
        <taxon>Bacteria</taxon>
        <taxon>Pseudomonadati</taxon>
        <taxon>Nitrospinota/Tectimicrobiota group</taxon>
        <taxon>Candidatus Tectimicrobiota</taxon>
    </lineage>
</organism>
<evidence type="ECO:0000256" key="10">
    <source>
        <dbReference type="ARBA" id="ARBA00023167"/>
    </source>
</evidence>
<dbReference type="GO" id="GO:0005829">
    <property type="term" value="C:cytosol"/>
    <property type="evidence" value="ECO:0007669"/>
    <property type="project" value="TreeGrafter"/>
</dbReference>
<evidence type="ECO:0000256" key="9">
    <source>
        <dbReference type="ARBA" id="ARBA00023102"/>
    </source>
</evidence>
<dbReference type="GO" id="GO:0000105">
    <property type="term" value="P:L-histidine biosynthetic process"/>
    <property type="evidence" value="ECO:0007669"/>
    <property type="project" value="UniProtKB-KW"/>
</dbReference>
<evidence type="ECO:0000256" key="7">
    <source>
        <dbReference type="ARBA" id="ARBA00022857"/>
    </source>
</evidence>
<protein>
    <recommendedName>
        <fullName evidence="12">Bifunctional protein FolD</fullName>
    </recommendedName>
    <domain>
        <recommendedName>
            <fullName evidence="12">Methylenetetrahydrofolate dehydrogenase</fullName>
            <ecNumber evidence="12">1.5.1.5</ecNumber>
        </recommendedName>
    </domain>
    <domain>
        <recommendedName>
            <fullName evidence="12">Methenyltetrahydrofolate cyclohydrolase</fullName>
            <ecNumber evidence="12">3.5.4.9</ecNumber>
        </recommendedName>
    </domain>
</protein>
<dbReference type="SUPFAM" id="SSF53223">
    <property type="entry name" value="Aminoacid dehydrogenase-like, N-terminal domain"/>
    <property type="match status" value="1"/>
</dbReference>
<comment type="function">
    <text evidence="12">Catalyzes the oxidation of 5,10-methylenetetrahydrofolate to 5,10-methenyltetrahydrofolate and then the hydrolysis of 5,10-methenyltetrahydrofolate to 10-formyltetrahydrofolate.</text>
</comment>
<dbReference type="PRINTS" id="PR00085">
    <property type="entry name" value="THFDHDRGNASE"/>
</dbReference>
<feature type="domain" description="Tetrahydrofolate dehydrogenase/cyclohydrolase catalytic" evidence="13">
    <location>
        <begin position="4"/>
        <end position="119"/>
    </location>
</feature>